<sequence>MSKETEKRVVVVGVAGRTGEPIARSLIDSRRFLVAGVVRPESVGKPAIKELEGLGVSIIPLDWQNAAPRVLEALFTDVETVISACHPAAIADQAKLVDAAKAAGVKRFVPSDWSAIAPRGALKLEDMKHTFHDYLFESGLPYTLIALGTWYDGIFPPIPPYIAPTAERQLIADTVYHSFGTGQVKNTLINRLNVGRLVARVIDDEDTIGKKVLVNEDEASLDEVWSLAEKYAPQLAPLRVRVSDEDVERTIIEGAASSTTFDLKNVKFIKGLFNEAMKSLYISGHNSEAAARADGWIIARERYPDVPLQTAEEWAKEYYGGSRR</sequence>
<comment type="caution">
    <text evidence="4">The sequence shown here is derived from an EMBL/GenBank/DDBJ whole genome shotgun (WGS) entry which is preliminary data.</text>
</comment>
<dbReference type="PANTHER" id="PTHR47706:SF9">
    <property type="entry name" value="NMRA-LIKE DOMAIN-CONTAINING PROTEIN-RELATED"/>
    <property type="match status" value="1"/>
</dbReference>
<accession>A0ABR3IZG4</accession>
<dbReference type="Gene3D" id="3.40.50.720">
    <property type="entry name" value="NAD(P)-binding Rossmann-like Domain"/>
    <property type="match status" value="1"/>
</dbReference>
<keyword evidence="2" id="KW-0560">Oxidoreductase</keyword>
<organism evidence="4 5">
    <name type="scientific">Hohenbuehelia grisea</name>
    <dbReference type="NCBI Taxonomy" id="104357"/>
    <lineage>
        <taxon>Eukaryota</taxon>
        <taxon>Fungi</taxon>
        <taxon>Dikarya</taxon>
        <taxon>Basidiomycota</taxon>
        <taxon>Agaricomycotina</taxon>
        <taxon>Agaricomycetes</taxon>
        <taxon>Agaricomycetidae</taxon>
        <taxon>Agaricales</taxon>
        <taxon>Pleurotineae</taxon>
        <taxon>Pleurotaceae</taxon>
        <taxon>Hohenbuehelia</taxon>
    </lineage>
</organism>
<dbReference type="Pfam" id="PF05368">
    <property type="entry name" value="NmrA"/>
    <property type="match status" value="1"/>
</dbReference>
<feature type="domain" description="NmrA-like" evidence="3">
    <location>
        <begin position="6"/>
        <end position="234"/>
    </location>
</feature>
<gene>
    <name evidence="4" type="ORF">HGRIS_008897</name>
</gene>
<dbReference type="SUPFAM" id="SSF51735">
    <property type="entry name" value="NAD(P)-binding Rossmann-fold domains"/>
    <property type="match status" value="1"/>
</dbReference>
<dbReference type="Gene3D" id="3.90.25.10">
    <property type="entry name" value="UDP-galactose 4-epimerase, domain 1"/>
    <property type="match status" value="1"/>
</dbReference>
<dbReference type="PANTHER" id="PTHR47706">
    <property type="entry name" value="NMRA-LIKE FAMILY PROTEIN"/>
    <property type="match status" value="1"/>
</dbReference>
<evidence type="ECO:0000256" key="1">
    <source>
        <dbReference type="ARBA" id="ARBA00022857"/>
    </source>
</evidence>
<evidence type="ECO:0000256" key="2">
    <source>
        <dbReference type="ARBA" id="ARBA00023002"/>
    </source>
</evidence>
<evidence type="ECO:0000313" key="5">
    <source>
        <dbReference type="Proteomes" id="UP001556367"/>
    </source>
</evidence>
<dbReference type="InterPro" id="IPR008030">
    <property type="entry name" value="NmrA-like"/>
</dbReference>
<reference evidence="5" key="1">
    <citation type="submission" date="2024-06" db="EMBL/GenBank/DDBJ databases">
        <title>Multi-omics analyses provide insights into the biosynthesis of the anticancer antibiotic pleurotin in Hohenbuehelia grisea.</title>
        <authorList>
            <person name="Weaver J.A."/>
            <person name="Alberti F."/>
        </authorList>
    </citation>
    <scope>NUCLEOTIDE SEQUENCE [LARGE SCALE GENOMIC DNA]</scope>
    <source>
        <strain evidence="5">T-177</strain>
    </source>
</reference>
<name>A0ABR3IZG4_9AGAR</name>
<proteinExistence type="predicted"/>
<dbReference type="Proteomes" id="UP001556367">
    <property type="component" value="Unassembled WGS sequence"/>
</dbReference>
<keyword evidence="5" id="KW-1185">Reference proteome</keyword>
<protein>
    <recommendedName>
        <fullName evidence="3">NmrA-like domain-containing protein</fullName>
    </recommendedName>
</protein>
<dbReference type="InterPro" id="IPR051609">
    <property type="entry name" value="NmrA/Isoflavone_reductase-like"/>
</dbReference>
<keyword evidence="1" id="KW-0521">NADP</keyword>
<dbReference type="InterPro" id="IPR036291">
    <property type="entry name" value="NAD(P)-bd_dom_sf"/>
</dbReference>
<evidence type="ECO:0000313" key="4">
    <source>
        <dbReference type="EMBL" id="KAL0948766.1"/>
    </source>
</evidence>
<evidence type="ECO:0000259" key="3">
    <source>
        <dbReference type="Pfam" id="PF05368"/>
    </source>
</evidence>
<dbReference type="EMBL" id="JASNQZ010000012">
    <property type="protein sequence ID" value="KAL0948766.1"/>
    <property type="molecule type" value="Genomic_DNA"/>
</dbReference>